<dbReference type="Proteomes" id="UP000298327">
    <property type="component" value="Unassembled WGS sequence"/>
</dbReference>
<protein>
    <submittedName>
        <fullName evidence="2">Uncharacterized protein</fullName>
    </submittedName>
</protein>
<keyword evidence="3" id="KW-1185">Reference proteome</keyword>
<reference evidence="2 3" key="1">
    <citation type="submission" date="2019-02" db="EMBL/GenBank/DDBJ databases">
        <title>Genome sequencing of the rare red list fungi Dentipellis fragilis.</title>
        <authorList>
            <person name="Buettner E."/>
            <person name="Kellner H."/>
        </authorList>
    </citation>
    <scope>NUCLEOTIDE SEQUENCE [LARGE SCALE GENOMIC DNA]</scope>
    <source>
        <strain evidence="2 3">DSM 105465</strain>
    </source>
</reference>
<evidence type="ECO:0000313" key="2">
    <source>
        <dbReference type="EMBL" id="TFY65413.1"/>
    </source>
</evidence>
<sequence>MMFPDFTYVQFLSIVKHVMLCQRILLDKTFNLSPETRTKRAGYIFDFDNSPLTQEELAQACIHLTRAEIDQIIELGHREATIIAKDFLHMTLSSSKHVQLTPISSPRPSDKEDAWESDDSDSSDNFEAKEQDDIEDEVDPDVDDPDGGIMLSSVNIARDAALADAHDAFLSTAMASANSDVQHVSLPDPWLERPTVTSNGVLDSDTKPAPAKSTLQSTILTASSLLSIQKVLDTRKAHQSFTGVRSECTVKLDPKFLKSVIDPAFASTVIRAEDEAAEVQRSAMKIKEASHRVRVAQALGPTAAQNPVKKPRQLRWQNAVQTLRTIGVSS</sequence>
<dbReference type="EMBL" id="SEOQ01000337">
    <property type="protein sequence ID" value="TFY65413.1"/>
    <property type="molecule type" value="Genomic_DNA"/>
</dbReference>
<dbReference type="STRING" id="205917.A0A4Y9YUJ9"/>
<evidence type="ECO:0000313" key="3">
    <source>
        <dbReference type="Proteomes" id="UP000298327"/>
    </source>
</evidence>
<organism evidence="2 3">
    <name type="scientific">Dentipellis fragilis</name>
    <dbReference type="NCBI Taxonomy" id="205917"/>
    <lineage>
        <taxon>Eukaryota</taxon>
        <taxon>Fungi</taxon>
        <taxon>Dikarya</taxon>
        <taxon>Basidiomycota</taxon>
        <taxon>Agaricomycotina</taxon>
        <taxon>Agaricomycetes</taxon>
        <taxon>Russulales</taxon>
        <taxon>Hericiaceae</taxon>
        <taxon>Dentipellis</taxon>
    </lineage>
</organism>
<feature type="compositionally biased region" description="Acidic residues" evidence="1">
    <location>
        <begin position="132"/>
        <end position="146"/>
    </location>
</feature>
<dbReference type="AlphaFoldDB" id="A0A4Y9YUJ9"/>
<name>A0A4Y9YUJ9_9AGAM</name>
<feature type="compositionally biased region" description="Acidic residues" evidence="1">
    <location>
        <begin position="115"/>
        <end position="125"/>
    </location>
</feature>
<evidence type="ECO:0000256" key="1">
    <source>
        <dbReference type="SAM" id="MobiDB-lite"/>
    </source>
</evidence>
<comment type="caution">
    <text evidence="2">The sequence shown here is derived from an EMBL/GenBank/DDBJ whole genome shotgun (WGS) entry which is preliminary data.</text>
</comment>
<feature type="region of interest" description="Disordered" evidence="1">
    <location>
        <begin position="99"/>
        <end position="149"/>
    </location>
</feature>
<accession>A0A4Y9YUJ9</accession>
<gene>
    <name evidence="2" type="ORF">EVG20_g5597</name>
</gene>
<feature type="non-terminal residue" evidence="2">
    <location>
        <position position="330"/>
    </location>
</feature>
<proteinExistence type="predicted"/>
<dbReference type="OrthoDB" id="2436145at2759"/>